<dbReference type="InterPro" id="IPR035906">
    <property type="entry name" value="MetI-like_sf"/>
</dbReference>
<keyword evidence="5 9" id="KW-1133">Transmembrane helix</keyword>
<evidence type="ECO:0000259" key="11">
    <source>
        <dbReference type="PROSITE" id="PS50928"/>
    </source>
</evidence>
<feature type="transmembrane region" description="Helical" evidence="9">
    <location>
        <begin position="266"/>
        <end position="288"/>
    </location>
</feature>
<evidence type="ECO:0000313" key="13">
    <source>
        <dbReference type="Proteomes" id="UP000198504"/>
    </source>
</evidence>
<accession>A0A1H9KH85</accession>
<evidence type="ECO:0000256" key="8">
    <source>
        <dbReference type="ARBA" id="ARBA00025323"/>
    </source>
</evidence>
<evidence type="ECO:0000256" key="7">
    <source>
        <dbReference type="ARBA" id="ARBA00023136"/>
    </source>
</evidence>
<evidence type="ECO:0000256" key="2">
    <source>
        <dbReference type="ARBA" id="ARBA00011779"/>
    </source>
</evidence>
<comment type="function">
    <text evidence="8">Part of the ABC transporter complex CysAWTP (TC 3.A.1.6.1) involved in sulfate/thiosulfate import. Probably responsible for the translocation of the substrate across the membrane.</text>
</comment>
<dbReference type="InterPro" id="IPR000515">
    <property type="entry name" value="MetI-like"/>
</dbReference>
<dbReference type="STRING" id="1036181.SAMN05421756_107220"/>
<evidence type="ECO:0000256" key="10">
    <source>
        <dbReference type="SAM" id="MobiDB-lite"/>
    </source>
</evidence>
<evidence type="ECO:0000256" key="4">
    <source>
        <dbReference type="ARBA" id="ARBA00022692"/>
    </source>
</evidence>
<feature type="transmembrane region" description="Helical" evidence="9">
    <location>
        <begin position="156"/>
        <end position="178"/>
    </location>
</feature>
<dbReference type="OrthoDB" id="9808619at2"/>
<dbReference type="RefSeq" id="WP_091183254.1">
    <property type="nucleotide sequence ID" value="NZ_FOFA01000007.1"/>
</dbReference>
<keyword evidence="6 9" id="KW-0764">Sulfate transport</keyword>
<feature type="transmembrane region" description="Helical" evidence="9">
    <location>
        <begin position="209"/>
        <end position="231"/>
    </location>
</feature>
<evidence type="ECO:0000256" key="9">
    <source>
        <dbReference type="RuleBase" id="RU366001"/>
    </source>
</evidence>
<keyword evidence="7 9" id="KW-0472">Membrane</keyword>
<comment type="caution">
    <text evidence="9">Lacks conserved residue(s) required for the propagation of feature annotation.</text>
</comment>
<keyword evidence="4 9" id="KW-0812">Transmembrane</keyword>
<feature type="transmembrane region" description="Helical" evidence="9">
    <location>
        <begin position="127"/>
        <end position="150"/>
    </location>
</feature>
<dbReference type="NCBIfam" id="TIGR00969">
    <property type="entry name" value="3a0106s02"/>
    <property type="match status" value="1"/>
</dbReference>
<comment type="subunit">
    <text evidence="2">The complex is composed of two ATP-binding proteins (CysA), two transmembrane proteins (CysT and CysW) and a solute-binding protein (CysP).</text>
</comment>
<feature type="domain" description="ABC transmembrane type-1" evidence="11">
    <location>
        <begin position="89"/>
        <end position="287"/>
    </location>
</feature>
<evidence type="ECO:0000256" key="5">
    <source>
        <dbReference type="ARBA" id="ARBA00022989"/>
    </source>
</evidence>
<comment type="similarity">
    <text evidence="9">Belongs to the binding-protein-dependent transport system permease family. CysTW subfamily.</text>
</comment>
<evidence type="ECO:0000313" key="12">
    <source>
        <dbReference type="EMBL" id="SEQ98506.1"/>
    </source>
</evidence>
<dbReference type="AlphaFoldDB" id="A0A1H9KH85"/>
<dbReference type="PROSITE" id="PS50928">
    <property type="entry name" value="ABC_TM1"/>
    <property type="match status" value="1"/>
</dbReference>
<reference evidence="13" key="1">
    <citation type="submission" date="2016-10" db="EMBL/GenBank/DDBJ databases">
        <authorList>
            <person name="Varghese N."/>
            <person name="Submissions S."/>
        </authorList>
    </citation>
    <scope>NUCLEOTIDE SEQUENCE [LARGE SCALE GENOMIC DNA]</scope>
    <source>
        <strain evidence="13">CGMCC 4.6856</strain>
    </source>
</reference>
<dbReference type="GO" id="GO:0015419">
    <property type="term" value="F:ABC-type sulfate transporter activity"/>
    <property type="evidence" value="ECO:0007669"/>
    <property type="project" value="UniProtKB-UniRule"/>
</dbReference>
<keyword evidence="13" id="KW-1185">Reference proteome</keyword>
<protein>
    <recommendedName>
        <fullName evidence="9">Sulfate transport system permease protein CysT</fullName>
    </recommendedName>
</protein>
<dbReference type="Pfam" id="PF00528">
    <property type="entry name" value="BPD_transp_1"/>
    <property type="match status" value="1"/>
</dbReference>
<gene>
    <name evidence="12" type="ORF">SAMN05421756_107220</name>
</gene>
<dbReference type="PANTHER" id="PTHR30406">
    <property type="entry name" value="SULFATE TRANSPORT SYSTEM PERMEASE PROTEIN"/>
    <property type="match status" value="1"/>
</dbReference>
<dbReference type="Gene3D" id="1.10.3720.10">
    <property type="entry name" value="MetI-like"/>
    <property type="match status" value="1"/>
</dbReference>
<sequence>MTTAVTPSASDALAGTAASEDTPTPGRSPRGRRRRTTLTRASAIGLGVAMLWFSLLVLIPLVAVVVQASSGGWAGYAEALTSPQTLAALELTVGHAVLVTLVDVVMGTAIAWVLVRDSFVGKRVLEVVIDVPFALPTIVAGLVLLSLYGAGSPLGLHWANTSHAVTLAFLFVTLPFVVRTVQPVLMEIEPEVEEAAASLGASRFTVFRLVILPSLAPAITSGAALAFARAISEYGSLVLLSGNLPYSTEVASVRILSFIEGDQLTAASAVASVLLLVALVVIVGLEVVSRRVARHG</sequence>
<organism evidence="12 13">
    <name type="scientific">Microlunatus flavus</name>
    <dbReference type="NCBI Taxonomy" id="1036181"/>
    <lineage>
        <taxon>Bacteria</taxon>
        <taxon>Bacillati</taxon>
        <taxon>Actinomycetota</taxon>
        <taxon>Actinomycetes</taxon>
        <taxon>Propionibacteriales</taxon>
        <taxon>Propionibacteriaceae</taxon>
        <taxon>Microlunatus</taxon>
    </lineage>
</organism>
<evidence type="ECO:0000256" key="3">
    <source>
        <dbReference type="ARBA" id="ARBA00022448"/>
    </source>
</evidence>
<keyword evidence="3 9" id="KW-0813">Transport</keyword>
<dbReference type="NCBIfam" id="TIGR02139">
    <property type="entry name" value="permease_CysT"/>
    <property type="match status" value="1"/>
</dbReference>
<dbReference type="EMBL" id="FOFA01000007">
    <property type="protein sequence ID" value="SEQ98506.1"/>
    <property type="molecule type" value="Genomic_DNA"/>
</dbReference>
<feature type="region of interest" description="Disordered" evidence="10">
    <location>
        <begin position="1"/>
        <end position="34"/>
    </location>
</feature>
<dbReference type="SUPFAM" id="SSF161098">
    <property type="entry name" value="MetI-like"/>
    <property type="match status" value="1"/>
</dbReference>
<comment type="function">
    <text evidence="9">Part of the ABC transporter complex (TC 3.A.1.6.1) involved in sulfate/thiosulfate import.</text>
</comment>
<comment type="subcellular location">
    <subcellularLocation>
        <location evidence="1">Membrane</location>
        <topology evidence="1">Multi-pass membrane protein</topology>
    </subcellularLocation>
</comment>
<feature type="transmembrane region" description="Helical" evidence="9">
    <location>
        <begin position="86"/>
        <end position="115"/>
    </location>
</feature>
<dbReference type="GO" id="GO:0005886">
    <property type="term" value="C:plasma membrane"/>
    <property type="evidence" value="ECO:0007669"/>
    <property type="project" value="InterPro"/>
</dbReference>
<dbReference type="PANTHER" id="PTHR30406:SF8">
    <property type="entry name" value="SULFATE TRANSPORT SYSTEM PERMEASE PROTEIN CYST"/>
    <property type="match status" value="1"/>
</dbReference>
<dbReference type="InterPro" id="IPR005667">
    <property type="entry name" value="Sulph_transpt2"/>
</dbReference>
<proteinExistence type="inferred from homology"/>
<evidence type="ECO:0000256" key="1">
    <source>
        <dbReference type="ARBA" id="ARBA00004141"/>
    </source>
</evidence>
<evidence type="ECO:0000256" key="6">
    <source>
        <dbReference type="ARBA" id="ARBA00023032"/>
    </source>
</evidence>
<dbReference type="Proteomes" id="UP000198504">
    <property type="component" value="Unassembled WGS sequence"/>
</dbReference>
<dbReference type="InterPro" id="IPR011865">
    <property type="entry name" value="CysT_permease"/>
</dbReference>
<feature type="transmembrane region" description="Helical" evidence="9">
    <location>
        <begin position="43"/>
        <end position="66"/>
    </location>
</feature>
<name>A0A1H9KH85_9ACTN</name>
<dbReference type="CDD" id="cd06261">
    <property type="entry name" value="TM_PBP2"/>
    <property type="match status" value="1"/>
</dbReference>